<comment type="caution">
    <text evidence="2">The sequence shown here is derived from an EMBL/GenBank/DDBJ whole genome shotgun (WGS) entry which is preliminary data.</text>
</comment>
<dbReference type="Proteomes" id="UP000704712">
    <property type="component" value="Unassembled WGS sequence"/>
</dbReference>
<dbReference type="EMBL" id="JAACNO010000942">
    <property type="protein sequence ID" value="KAF4143916.1"/>
    <property type="molecule type" value="Genomic_DNA"/>
</dbReference>
<feature type="compositionally biased region" description="Basic and acidic residues" evidence="1">
    <location>
        <begin position="45"/>
        <end position="67"/>
    </location>
</feature>
<feature type="region of interest" description="Disordered" evidence="1">
    <location>
        <begin position="14"/>
        <end position="80"/>
    </location>
</feature>
<feature type="compositionally biased region" description="Polar residues" evidence="1">
    <location>
        <begin position="27"/>
        <end position="42"/>
    </location>
</feature>
<proteinExistence type="predicted"/>
<dbReference type="AlphaFoldDB" id="A0A8S9USE7"/>
<reference evidence="2" key="1">
    <citation type="submission" date="2020-03" db="EMBL/GenBank/DDBJ databases">
        <title>Hybrid Assembly of Korean Phytophthora infestans isolates.</title>
        <authorList>
            <person name="Prokchorchik M."/>
            <person name="Lee Y."/>
            <person name="Seo J."/>
            <person name="Cho J.-H."/>
            <person name="Park Y.-E."/>
            <person name="Jang D.-C."/>
            <person name="Im J.-S."/>
            <person name="Choi J.-G."/>
            <person name="Park H.-J."/>
            <person name="Lee G.-B."/>
            <person name="Lee Y.-G."/>
            <person name="Hong S.-Y."/>
            <person name="Cho K."/>
            <person name="Sohn K.H."/>
        </authorList>
    </citation>
    <scope>NUCLEOTIDE SEQUENCE</scope>
    <source>
        <strain evidence="2">KR_2_A2</strain>
    </source>
</reference>
<gene>
    <name evidence="2" type="ORF">GN958_ATG06889</name>
</gene>
<organism evidence="2 3">
    <name type="scientific">Phytophthora infestans</name>
    <name type="common">Potato late blight agent</name>
    <name type="synonym">Botrytis infestans</name>
    <dbReference type="NCBI Taxonomy" id="4787"/>
    <lineage>
        <taxon>Eukaryota</taxon>
        <taxon>Sar</taxon>
        <taxon>Stramenopiles</taxon>
        <taxon>Oomycota</taxon>
        <taxon>Peronosporomycetes</taxon>
        <taxon>Peronosporales</taxon>
        <taxon>Peronosporaceae</taxon>
        <taxon>Phytophthora</taxon>
    </lineage>
</organism>
<sequence length="80" mass="8195">MRLATSFARMRALERPGDSAAALDEGSGSSMTITSLSASLATRTEGLRRSREREESGGGALPDEHVDSAAGGSALSGIRS</sequence>
<name>A0A8S9USE7_PHYIN</name>
<evidence type="ECO:0000256" key="1">
    <source>
        <dbReference type="SAM" id="MobiDB-lite"/>
    </source>
</evidence>
<accession>A0A8S9USE7</accession>
<evidence type="ECO:0000313" key="2">
    <source>
        <dbReference type="EMBL" id="KAF4143916.1"/>
    </source>
</evidence>
<evidence type="ECO:0000313" key="3">
    <source>
        <dbReference type="Proteomes" id="UP000704712"/>
    </source>
</evidence>
<protein>
    <submittedName>
        <fullName evidence="2">Uncharacterized protein</fullName>
    </submittedName>
</protein>